<dbReference type="InterPro" id="IPR038109">
    <property type="entry name" value="DNA_bind_recomb_sf"/>
</dbReference>
<dbReference type="Pfam" id="PF07508">
    <property type="entry name" value="Recombinase"/>
    <property type="match status" value="1"/>
</dbReference>
<dbReference type="InterPro" id="IPR011109">
    <property type="entry name" value="DNA_bind_recombinase_dom"/>
</dbReference>
<evidence type="ECO:0000313" key="5">
    <source>
        <dbReference type="Proteomes" id="UP000186102"/>
    </source>
</evidence>
<dbReference type="PANTHER" id="PTHR30461:SF2">
    <property type="entry name" value="SERINE RECOMBINASE PINE-RELATED"/>
    <property type="match status" value="1"/>
</dbReference>
<dbReference type="OrthoDB" id="2188903at2"/>
<dbReference type="EMBL" id="MLBF01000078">
    <property type="protein sequence ID" value="OLN26417.1"/>
    <property type="molecule type" value="Genomic_DNA"/>
</dbReference>
<evidence type="ECO:0000256" key="1">
    <source>
        <dbReference type="ARBA" id="ARBA00023125"/>
    </source>
</evidence>
<comment type="caution">
    <text evidence="4">The sequence shown here is derived from an EMBL/GenBank/DDBJ whole genome shotgun (WGS) entry which is preliminary data.</text>
</comment>
<dbReference type="InterPro" id="IPR050639">
    <property type="entry name" value="SSR_resolvase"/>
</dbReference>
<dbReference type="AlphaFoldDB" id="A0A1Q8QGD9"/>
<organism evidence="4 5">
    <name type="scientific">Desulfosporosinus metallidurans</name>
    <dbReference type="NCBI Taxonomy" id="1888891"/>
    <lineage>
        <taxon>Bacteria</taxon>
        <taxon>Bacillati</taxon>
        <taxon>Bacillota</taxon>
        <taxon>Clostridia</taxon>
        <taxon>Eubacteriales</taxon>
        <taxon>Desulfitobacteriaceae</taxon>
        <taxon>Desulfosporosinus</taxon>
    </lineage>
</organism>
<sequence length="204" mass="23259">MAQRHMPFGYRIINGTVIILPEKADLIRKMFCDYITGISLLQMAKDLTQQGIPNANGKPSWNHGSIGKILSNCKYIGNDFYPAIVTEEVFKSVKACREEKNTQLNRNTNYYANGLTSAYPFSGKVVCGDCGSVFRRYTEHHNKNKKCNWKCKRYIVDNRVCCKSGVVDDHQLEAAFIEIFNRVLEKPDEIETQSTVKAHRRVGN</sequence>
<dbReference type="STRING" id="1888891.DSOL_5009"/>
<keyword evidence="2" id="KW-0233">DNA recombination</keyword>
<dbReference type="PANTHER" id="PTHR30461">
    <property type="entry name" value="DNA-INVERTASE FROM LAMBDOID PROPHAGE"/>
    <property type="match status" value="1"/>
</dbReference>
<evidence type="ECO:0000256" key="2">
    <source>
        <dbReference type="ARBA" id="ARBA00023172"/>
    </source>
</evidence>
<name>A0A1Q8QGD9_9FIRM</name>
<dbReference type="PROSITE" id="PS51737">
    <property type="entry name" value="RECOMBINASE_DNA_BIND"/>
    <property type="match status" value="1"/>
</dbReference>
<gene>
    <name evidence="4" type="ORF">DSOL_5009</name>
</gene>
<dbReference type="Proteomes" id="UP000186102">
    <property type="component" value="Unassembled WGS sequence"/>
</dbReference>
<proteinExistence type="predicted"/>
<reference evidence="4 5" key="1">
    <citation type="submission" date="2016-09" db="EMBL/GenBank/DDBJ databases">
        <title>Complete genome of Desulfosporosinus sp. OL.</title>
        <authorList>
            <person name="Mardanov A."/>
            <person name="Beletsky A."/>
            <person name="Panova A."/>
            <person name="Karnachuk O."/>
            <person name="Ravin N."/>
        </authorList>
    </citation>
    <scope>NUCLEOTIDE SEQUENCE [LARGE SCALE GENOMIC DNA]</scope>
    <source>
        <strain evidence="4 5">OL</strain>
    </source>
</reference>
<dbReference type="InterPro" id="IPR025827">
    <property type="entry name" value="Zn_ribbon_recom_dom"/>
</dbReference>
<protein>
    <recommendedName>
        <fullName evidence="3">Recombinase domain-containing protein</fullName>
    </recommendedName>
</protein>
<keyword evidence="5" id="KW-1185">Reference proteome</keyword>
<dbReference type="GO" id="GO:0003677">
    <property type="term" value="F:DNA binding"/>
    <property type="evidence" value="ECO:0007669"/>
    <property type="project" value="UniProtKB-KW"/>
</dbReference>
<evidence type="ECO:0000259" key="3">
    <source>
        <dbReference type="PROSITE" id="PS51737"/>
    </source>
</evidence>
<dbReference type="Pfam" id="PF13408">
    <property type="entry name" value="Zn_ribbon_recom"/>
    <property type="match status" value="1"/>
</dbReference>
<dbReference type="GO" id="GO:0000150">
    <property type="term" value="F:DNA strand exchange activity"/>
    <property type="evidence" value="ECO:0007669"/>
    <property type="project" value="InterPro"/>
</dbReference>
<dbReference type="RefSeq" id="WP_083642998.1">
    <property type="nucleotide sequence ID" value="NZ_MLBF01000078.1"/>
</dbReference>
<evidence type="ECO:0000313" key="4">
    <source>
        <dbReference type="EMBL" id="OLN26417.1"/>
    </source>
</evidence>
<dbReference type="Gene3D" id="3.90.1750.20">
    <property type="entry name" value="Putative Large Serine Recombinase, Chain B, Domain 2"/>
    <property type="match status" value="1"/>
</dbReference>
<keyword evidence="1" id="KW-0238">DNA-binding</keyword>
<feature type="domain" description="Recombinase" evidence="3">
    <location>
        <begin position="7"/>
        <end position="103"/>
    </location>
</feature>
<accession>A0A1Q8QGD9</accession>